<protein>
    <submittedName>
        <fullName evidence="5">ABC transporter ATP-binding protein</fullName>
    </submittedName>
</protein>
<dbReference type="PANTHER" id="PTHR42794">
    <property type="entry name" value="HEMIN IMPORT ATP-BINDING PROTEIN HMUV"/>
    <property type="match status" value="1"/>
</dbReference>
<keyword evidence="1" id="KW-0547">Nucleotide-binding</keyword>
<proteinExistence type="predicted"/>
<name>A0ABY5FWX9_9MICO</name>
<dbReference type="EMBL" id="CP101497">
    <property type="protein sequence ID" value="UTT62821.1"/>
    <property type="molecule type" value="Genomic_DNA"/>
</dbReference>
<dbReference type="PROSITE" id="PS50893">
    <property type="entry name" value="ABC_TRANSPORTER_2"/>
    <property type="match status" value="1"/>
</dbReference>
<dbReference type="GO" id="GO:0005524">
    <property type="term" value="F:ATP binding"/>
    <property type="evidence" value="ECO:0007669"/>
    <property type="project" value="UniProtKB-KW"/>
</dbReference>
<dbReference type="Gene3D" id="3.40.50.300">
    <property type="entry name" value="P-loop containing nucleotide triphosphate hydrolases"/>
    <property type="match status" value="1"/>
</dbReference>
<dbReference type="PROSITE" id="PS00211">
    <property type="entry name" value="ABC_TRANSPORTER_1"/>
    <property type="match status" value="1"/>
</dbReference>
<evidence type="ECO:0000313" key="5">
    <source>
        <dbReference type="EMBL" id="UTT62821.1"/>
    </source>
</evidence>
<sequence>MTWFPSRSSAPQADPADAGLRARSVSVAAGSTMLVDDIDLEAAAGTVTAVVGPNGAGKSSVLAALARLHGTGVVELGGDDLSTMTRRRRAQLVAMVQQSTETDIELTVRDAIALGRTPHVGAWGDDSESGIVDESLDAVGMTAFADRALLSLSGGERQRVALGMALAQRPRLLIVDEPSNHLDIAAQLSIMSLLRRLASEGVTVVVALHDLALALEFSDNALVLSRGLRIAHGRTLDILSDELISTVYGVDARILVDAATGRRAISFGARRESPSVAPASQRQESRAASPAR</sequence>
<reference evidence="5" key="1">
    <citation type="submission" date="2022-07" db="EMBL/GenBank/DDBJ databases">
        <title>Taxonomic analysis of Microcella humidisoli nov. sp., isolated from riverside soil.</title>
        <authorList>
            <person name="Molina K.M."/>
            <person name="Kim S.B."/>
        </authorList>
    </citation>
    <scope>NUCLEOTIDE SEQUENCE</scope>
    <source>
        <strain evidence="5">MMS21-STM10</strain>
    </source>
</reference>
<dbReference type="InterPro" id="IPR003439">
    <property type="entry name" value="ABC_transporter-like_ATP-bd"/>
</dbReference>
<organism evidence="5 6">
    <name type="scientific">Microcella humidisoli</name>
    <dbReference type="NCBI Taxonomy" id="2963406"/>
    <lineage>
        <taxon>Bacteria</taxon>
        <taxon>Bacillati</taxon>
        <taxon>Actinomycetota</taxon>
        <taxon>Actinomycetes</taxon>
        <taxon>Micrococcales</taxon>
        <taxon>Microbacteriaceae</taxon>
        <taxon>Microcella</taxon>
    </lineage>
</organism>
<dbReference type="RefSeq" id="WP_255159953.1">
    <property type="nucleotide sequence ID" value="NZ_CP101497.1"/>
</dbReference>
<dbReference type="Pfam" id="PF00005">
    <property type="entry name" value="ABC_tran"/>
    <property type="match status" value="1"/>
</dbReference>
<feature type="domain" description="ABC transporter" evidence="4">
    <location>
        <begin position="20"/>
        <end position="251"/>
    </location>
</feature>
<gene>
    <name evidence="5" type="ORF">NNL39_01520</name>
</gene>
<evidence type="ECO:0000259" key="4">
    <source>
        <dbReference type="PROSITE" id="PS50893"/>
    </source>
</evidence>
<dbReference type="InterPro" id="IPR003593">
    <property type="entry name" value="AAA+_ATPase"/>
</dbReference>
<dbReference type="InterPro" id="IPR027417">
    <property type="entry name" value="P-loop_NTPase"/>
</dbReference>
<dbReference type="CDD" id="cd03214">
    <property type="entry name" value="ABC_Iron-Siderophores_B12_Hemin"/>
    <property type="match status" value="1"/>
</dbReference>
<evidence type="ECO:0000256" key="1">
    <source>
        <dbReference type="ARBA" id="ARBA00022741"/>
    </source>
</evidence>
<evidence type="ECO:0000313" key="6">
    <source>
        <dbReference type="Proteomes" id="UP001060039"/>
    </source>
</evidence>
<evidence type="ECO:0000256" key="2">
    <source>
        <dbReference type="ARBA" id="ARBA00022840"/>
    </source>
</evidence>
<dbReference type="InterPro" id="IPR017871">
    <property type="entry name" value="ABC_transporter-like_CS"/>
</dbReference>
<dbReference type="Proteomes" id="UP001060039">
    <property type="component" value="Chromosome"/>
</dbReference>
<accession>A0ABY5FWX9</accession>
<evidence type="ECO:0000256" key="3">
    <source>
        <dbReference type="SAM" id="MobiDB-lite"/>
    </source>
</evidence>
<dbReference type="PANTHER" id="PTHR42794:SF2">
    <property type="entry name" value="ABC TRANSPORTER ATP-BINDING PROTEIN"/>
    <property type="match status" value="1"/>
</dbReference>
<dbReference type="SMART" id="SM00382">
    <property type="entry name" value="AAA"/>
    <property type="match status" value="1"/>
</dbReference>
<feature type="region of interest" description="Disordered" evidence="3">
    <location>
        <begin position="270"/>
        <end position="292"/>
    </location>
</feature>
<keyword evidence="2 5" id="KW-0067">ATP-binding</keyword>
<dbReference type="SUPFAM" id="SSF52540">
    <property type="entry name" value="P-loop containing nucleoside triphosphate hydrolases"/>
    <property type="match status" value="1"/>
</dbReference>
<keyword evidence="6" id="KW-1185">Reference proteome</keyword>